<dbReference type="AlphaFoldDB" id="A0A9N9C2Z7"/>
<dbReference type="Gene3D" id="1.10.510.10">
    <property type="entry name" value="Transferase(Phosphotransferase) domain 1"/>
    <property type="match status" value="1"/>
</dbReference>
<dbReference type="EMBL" id="CAJVPZ010007344">
    <property type="protein sequence ID" value="CAG8585080.1"/>
    <property type="molecule type" value="Genomic_DNA"/>
</dbReference>
<dbReference type="InterPro" id="IPR011009">
    <property type="entry name" value="Kinase-like_dom_sf"/>
</dbReference>
<evidence type="ECO:0000313" key="1">
    <source>
        <dbReference type="EMBL" id="CAG8585080.1"/>
    </source>
</evidence>
<dbReference type="SUPFAM" id="SSF56112">
    <property type="entry name" value="Protein kinase-like (PK-like)"/>
    <property type="match status" value="1"/>
</dbReference>
<dbReference type="Proteomes" id="UP000789396">
    <property type="component" value="Unassembled WGS sequence"/>
</dbReference>
<evidence type="ECO:0000313" key="2">
    <source>
        <dbReference type="Proteomes" id="UP000789396"/>
    </source>
</evidence>
<feature type="non-terminal residue" evidence="1">
    <location>
        <position position="1"/>
    </location>
</feature>
<reference evidence="1" key="1">
    <citation type="submission" date="2021-06" db="EMBL/GenBank/DDBJ databases">
        <authorList>
            <person name="Kallberg Y."/>
            <person name="Tangrot J."/>
            <person name="Rosling A."/>
        </authorList>
    </citation>
    <scope>NUCLEOTIDE SEQUENCE</scope>
    <source>
        <strain evidence="1">IN212</strain>
    </source>
</reference>
<accession>A0A9N9C2Z7</accession>
<gene>
    <name evidence="1" type="ORF">RFULGI_LOCUS6005</name>
</gene>
<sequence length="71" mass="8175">LRLYNIKGDDKIYKSITYVLEVLQGQQFTSEVDIYGFGIITTEITIGKRAFDRKCPEIASEMPHCYIELAK</sequence>
<keyword evidence="2" id="KW-1185">Reference proteome</keyword>
<name>A0A9N9C2Z7_9GLOM</name>
<protein>
    <submittedName>
        <fullName evidence="1">16514_t:CDS:1</fullName>
    </submittedName>
</protein>
<comment type="caution">
    <text evidence="1">The sequence shown here is derived from an EMBL/GenBank/DDBJ whole genome shotgun (WGS) entry which is preliminary data.</text>
</comment>
<proteinExistence type="predicted"/>
<organism evidence="1 2">
    <name type="scientific">Racocetra fulgida</name>
    <dbReference type="NCBI Taxonomy" id="60492"/>
    <lineage>
        <taxon>Eukaryota</taxon>
        <taxon>Fungi</taxon>
        <taxon>Fungi incertae sedis</taxon>
        <taxon>Mucoromycota</taxon>
        <taxon>Glomeromycotina</taxon>
        <taxon>Glomeromycetes</taxon>
        <taxon>Diversisporales</taxon>
        <taxon>Gigasporaceae</taxon>
        <taxon>Racocetra</taxon>
    </lineage>
</organism>